<feature type="compositionally biased region" description="Polar residues" evidence="1">
    <location>
        <begin position="76"/>
        <end position="89"/>
    </location>
</feature>
<feature type="region of interest" description="Disordered" evidence="1">
    <location>
        <begin position="50"/>
        <end position="116"/>
    </location>
</feature>
<dbReference type="EMBL" id="FM211057">
    <property type="protein sequence ID" value="CAR67569.1"/>
    <property type="molecule type" value="Genomic_DNA"/>
</dbReference>
<dbReference type="AlphaFoldDB" id="B6VN39"/>
<evidence type="ECO:0000313" key="2">
    <source>
        <dbReference type="EMBL" id="CAR67569.1"/>
    </source>
</evidence>
<organism evidence="2">
    <name type="scientific">Photorhabdus asymbiotica subsp. asymbiotica (strain ATCC 43949 / 3105-77)</name>
    <name type="common">Xenorhabdus luminescens (strain 2)</name>
    <dbReference type="NCBI Taxonomy" id="553480"/>
    <lineage>
        <taxon>Bacteria</taxon>
        <taxon>Pseudomonadati</taxon>
        <taxon>Pseudomonadota</taxon>
        <taxon>Gammaproteobacteria</taxon>
        <taxon>Enterobacterales</taxon>
        <taxon>Morganellaceae</taxon>
        <taxon>Photorhabdus</taxon>
    </lineage>
</organism>
<gene>
    <name evidence="2" type="ORF">PA-RVA15-17-1000</name>
</gene>
<accession>B6VN39</accession>
<reference evidence="2" key="1">
    <citation type="journal article" date="2008" name="Proc. Natl. Acad. Sci. U.S.A.">
        <title>Rapid virulence annotation (RVA): identification of virulence factors using a bacterial genome library and multiple invertebrate hosts.</title>
        <authorList>
            <person name="Waterfield N.R."/>
            <person name="Sanchez-Contreras M."/>
            <person name="Eleftherianos I."/>
            <person name="Dowling A."/>
            <person name="Wilkinson P."/>
            <person name="Parkhill J."/>
            <person name="Thomson N."/>
            <person name="Reynolds S.E."/>
            <person name="Bode H.B."/>
            <person name="Dorus S."/>
            <person name="Ffrench-Constant R.H."/>
        </authorList>
    </citation>
    <scope>NUCLEOTIDE SEQUENCE</scope>
    <source>
        <strain evidence="2">ATCC 43949</strain>
    </source>
</reference>
<name>B6VN39_PHOAA</name>
<evidence type="ECO:0000256" key="1">
    <source>
        <dbReference type="SAM" id="MobiDB-lite"/>
    </source>
</evidence>
<sequence length="116" mass="11810">MCTLPMLAHFFPDVSAGFQPPFPAGTGFYRELATAGQLVCAADAGWPGAGRRGPQVKPLSGEPLPAGADGAEMARTGTSEEPATASRAQPVQRGWGGGHKLRQLAGLPSGPLTLTG</sequence>
<reference evidence="2" key="2">
    <citation type="submission" date="2008-09" db="EMBL/GenBank/DDBJ databases">
        <authorList>
            <person name="Thomson N.R."/>
        </authorList>
    </citation>
    <scope>NUCLEOTIDE SEQUENCE</scope>
    <source>
        <strain evidence="2">ATCC 43949</strain>
    </source>
</reference>
<proteinExistence type="predicted"/>
<protein>
    <submittedName>
        <fullName evidence="2">Uncharacterized protein</fullName>
    </submittedName>
</protein>